<dbReference type="InterPro" id="IPR036116">
    <property type="entry name" value="FN3_sf"/>
</dbReference>
<evidence type="ECO:0000256" key="2">
    <source>
        <dbReference type="SAM" id="SignalP"/>
    </source>
</evidence>
<gene>
    <name evidence="4" type="ORF">CLPU_2c02220</name>
</gene>
<dbReference type="SMART" id="SM00060">
    <property type="entry name" value="FN3"/>
    <property type="match status" value="1"/>
</dbReference>
<dbReference type="CDD" id="cd00603">
    <property type="entry name" value="IPT_PCSR"/>
    <property type="match status" value="1"/>
</dbReference>
<dbReference type="PROSITE" id="PS50853">
    <property type="entry name" value="FN3"/>
    <property type="match status" value="1"/>
</dbReference>
<organism evidence="4 5">
    <name type="scientific">Gottschalkia purinilytica</name>
    <name type="common">Clostridium purinilyticum</name>
    <dbReference type="NCBI Taxonomy" id="1503"/>
    <lineage>
        <taxon>Bacteria</taxon>
        <taxon>Bacillati</taxon>
        <taxon>Bacillota</taxon>
        <taxon>Tissierellia</taxon>
        <taxon>Tissierellales</taxon>
        <taxon>Gottschalkiaceae</taxon>
        <taxon>Gottschalkia</taxon>
    </lineage>
</organism>
<dbReference type="InterPro" id="IPR003961">
    <property type="entry name" value="FN3_dom"/>
</dbReference>
<dbReference type="SUPFAM" id="SSF81296">
    <property type="entry name" value="E set domains"/>
    <property type="match status" value="8"/>
</dbReference>
<feature type="domain" description="Fibronectin type-III" evidence="3">
    <location>
        <begin position="1613"/>
        <end position="1703"/>
    </location>
</feature>
<keyword evidence="5" id="KW-1185">Reference proteome</keyword>
<name>A0A0L0WEB8_GOTPU</name>
<accession>A0A0L0WEB8</accession>
<dbReference type="CDD" id="cd00102">
    <property type="entry name" value="IPT"/>
    <property type="match status" value="6"/>
</dbReference>
<dbReference type="Gene3D" id="2.60.40.10">
    <property type="entry name" value="Immunoglobulins"/>
    <property type="match status" value="12"/>
</dbReference>
<dbReference type="Pfam" id="PF01833">
    <property type="entry name" value="TIG"/>
    <property type="match status" value="10"/>
</dbReference>
<evidence type="ECO:0000256" key="1">
    <source>
        <dbReference type="ARBA" id="ARBA00022729"/>
    </source>
</evidence>
<comment type="caution">
    <text evidence="4">The sequence shown here is derived from an EMBL/GenBank/DDBJ whole genome shotgun (WGS) entry which is preliminary data.</text>
</comment>
<dbReference type="PANTHER" id="PTHR46769:SF2">
    <property type="entry name" value="FIBROCYSTIN-L ISOFORM 2 PRECURSOR-RELATED"/>
    <property type="match status" value="1"/>
</dbReference>
<dbReference type="SUPFAM" id="SSF49265">
    <property type="entry name" value="Fibronectin type III"/>
    <property type="match status" value="1"/>
</dbReference>
<dbReference type="CDD" id="cd00063">
    <property type="entry name" value="FN3"/>
    <property type="match status" value="1"/>
</dbReference>
<dbReference type="PANTHER" id="PTHR46769">
    <property type="entry name" value="POLYCYSTIC KIDNEY AND HEPATIC DISEASE 1 (AUTOSOMAL RECESSIVE)-LIKE 1"/>
    <property type="match status" value="1"/>
</dbReference>
<sequence>MLLFAMIFTSLPIGQIVAFAANDTPKITSIKPNKVSAGNGNLVEVSGSGFGTDKTKITATVHYKGGSGSGQEKAEVKSINDSRLLVDIPKSDNYVGEAILTIEKDGNGDLATFQYIPDPKIEKIIVNKEIKMLSNGKEEVKTYLEVYGSNFNLVGERDNVTKLEIIKDGIQAIVPIVQQREGFIKATLPEGFTDGKCNINIETKYGGRSSLTDQQIKLPVHNISNISKRVANEDDIITVLGNNFPTSNVEVYILDPNSNGKLAEIQDNDADKIEVKVPSPVSNQKHNIKVIDNNNNTAVTLIGELEILPKPTPFEVTEITPNAGPITGGTEVHIKGTGLHDKMSIKFGDQVAPIQNVTKDGNDKIIVVKSPASSVAVPVDITIDGKRVGTFTYIGSGSYMFLTKIDPDRGDEIGGEVVSIYGENFQRTKTEIKGDKRIVVSDEDSAKLEPNKKGLVFVKKIDENDNENPLKGQTGVIRERKITVLFHGENAEFSLDDVDFNNLNEVTSIGERGEQILKVKTPKVTLNPKEDTAVKVTVQVETSYKKEGDAKPLDGYGYVERQMIDFIYETIKVPIINEVTPNIGSISKDGEDEINPRVVIKGDRFLVKSSVDENDQRKITKPRVLVVPPNVTDETIKLYLSGTLSNPEEFKKNYEAEVQEVTIEKDKRIVEVDGVFNKVGTRLVTKFPSSTNPGYRDIIVYNPDGGITRIKDSFLYKDPQTDPKILDISPSKVSSDGGERVVITGENFEYYSNQIKLIVTINGEVAKIEKVERLTKEGKNIEAITIITPSGTPGKKVVQVINSDGGTAEGAIEYTTIKTAPKIKEIAPSEGTEGTEVIIKGDDFVIPKYDIEDEQEMKETGTKVFFGDLELKVKKEDNEEPGVYIIDKQTIRVVVPKLSDLPIKVDVKVVNPDASYDIREKGFDYKIPQSKPKIDELSPDFGTRDGGTVVTIKGSGFTDKVDVYFGEKKGTNVKVNGDGTEIQVTTPNYPVADDAKTGVTVPVTVVNYDGATDTKRDGFTFRVPGSFPVIEKIDPNKGSTAGYQTVVITGRDFRYVDTNGNGKYDEGEPIPKVYFGGVEAIEVKYSSQSSLMVKIPPYEKGEAVDVILVNPDAGTTTLKRGFTYETSKPTIKTITPDTIVKTGGTEVTIVGEGFINSNTDNSNINPNIDTEVIFGNESGLAQIVGAYSEVELGNVKVKYDNRDPGSKENIFVYINDELKSSLEVRSGKPAIVTLPTENGNPRLEGIKIEVKSDRLIVTRRLAPKVKYINSNTLEVVSPPMDGVGEREVKVVNKDGGTAKGKIIVKNPDSRPLITNAEPKKEVLKKGTSEIDYYSVESTLDGGLTFTLYGKDFRKGVKVFIGNQEAEVVSRSNGDDKIVVKSPKGRAGDVNKPLRIVVVNEDGGIADSSAAQIDPAKKPLYYIYKDKESNPVIEEIIPNKGSAKGGEKITIIGNDFRVNDITVRIGAGEAKVIKEESSYNKLVVITPPSDILGPVDVFIKNNSALGETVKKGGFTYISSPVITRVNPREVHHTGGHKVTISGIGFQQGAKIFIGDTQVTGVKFIDSNTIEITSPKVELNSKQESVTKDVRIENPDGGTYTYKNGITFILPIPGEPTRFRAYPGHERSIILEWDKVEEADRYKIYAKSRSNDDYEFLGETTDLKYVIKDLKPDTRYYFKLWAVNEYGESRGYAYDYATTLKSKDDQGGGKYEDKDITTAKITYTNGELNIAFPKEFSYKEYQQALTDSKYDNYTKIKLTIPTTTINKGVGYASLRLKDLEVGVALSSLRNSSYFRQSDDTNVVIDISKLDSAEKSRITKNLPAYRKASEGYEVKFYLQDGRQTYNMDKIEGLGFTFITDKYSGSSPQFAFNRYVPEQNGLVYQNTTVKSEFDYTIRKDVYRIYSYITLNGKYVVTHNK</sequence>
<dbReference type="PATRIC" id="fig|1503.3.peg.1718"/>
<feature type="signal peptide" evidence="2">
    <location>
        <begin position="1"/>
        <end position="20"/>
    </location>
</feature>
<dbReference type="Proteomes" id="UP000037267">
    <property type="component" value="Unassembled WGS sequence"/>
</dbReference>
<evidence type="ECO:0000313" key="5">
    <source>
        <dbReference type="Proteomes" id="UP000037267"/>
    </source>
</evidence>
<keyword evidence="1 2" id="KW-0732">Signal</keyword>
<dbReference type="SMART" id="SM00429">
    <property type="entry name" value="IPT"/>
    <property type="match status" value="10"/>
</dbReference>
<dbReference type="Pfam" id="PF00041">
    <property type="entry name" value="fn3"/>
    <property type="match status" value="1"/>
</dbReference>
<dbReference type="InterPro" id="IPR052387">
    <property type="entry name" value="Fibrocystin"/>
</dbReference>
<protein>
    <submittedName>
        <fullName evidence="4">Cell surface receptor IPT/TIG and fibronectin domain-containing protein</fullName>
    </submittedName>
</protein>
<dbReference type="InterPro" id="IPR002909">
    <property type="entry name" value="IPT_dom"/>
</dbReference>
<reference evidence="5" key="1">
    <citation type="submission" date="2015-07" db="EMBL/GenBank/DDBJ databases">
        <title>Draft genome sequence of the purine-degrading Gottschalkia purinilyticum DSM 1384 (formerly Clostridium purinilyticum).</title>
        <authorList>
            <person name="Poehlein A."/>
            <person name="Schiel-Bengelsdorf B."/>
            <person name="Bengelsdorf F.R."/>
            <person name="Daniel R."/>
            <person name="Duerre P."/>
        </authorList>
    </citation>
    <scope>NUCLEOTIDE SEQUENCE [LARGE SCALE GENOMIC DNA]</scope>
    <source>
        <strain evidence="5">DSM 1384</strain>
    </source>
</reference>
<keyword evidence="4" id="KW-0675">Receptor</keyword>
<evidence type="ECO:0000313" key="4">
    <source>
        <dbReference type="EMBL" id="KNF09770.1"/>
    </source>
</evidence>
<dbReference type="STRING" id="1503.CLPU_2c02220"/>
<dbReference type="InterPro" id="IPR014756">
    <property type="entry name" value="Ig_E-set"/>
</dbReference>
<dbReference type="InterPro" id="IPR013783">
    <property type="entry name" value="Ig-like_fold"/>
</dbReference>
<proteinExistence type="predicted"/>
<dbReference type="EMBL" id="LGSS01000002">
    <property type="protein sequence ID" value="KNF09770.1"/>
    <property type="molecule type" value="Genomic_DNA"/>
</dbReference>
<evidence type="ECO:0000259" key="3">
    <source>
        <dbReference type="PROSITE" id="PS50853"/>
    </source>
</evidence>
<feature type="chain" id="PRO_5005551134" evidence="2">
    <location>
        <begin position="21"/>
        <end position="1916"/>
    </location>
</feature>